<dbReference type="GO" id="GO:0009245">
    <property type="term" value="P:lipid A biosynthetic process"/>
    <property type="evidence" value="ECO:0007669"/>
    <property type="project" value="TreeGrafter"/>
</dbReference>
<reference evidence="5 6" key="1">
    <citation type="submission" date="2018-04" db="EMBL/GenBank/DDBJ databases">
        <title>Genomic Encyclopedia of Archaeal and Bacterial Type Strains, Phase II (KMG-II): from individual species to whole genera.</title>
        <authorList>
            <person name="Goeker M."/>
        </authorList>
    </citation>
    <scope>NUCLEOTIDE SEQUENCE [LARGE SCALE GENOMIC DNA]</scope>
    <source>
        <strain evidence="5 6">DSM 25731</strain>
    </source>
</reference>
<feature type="transmembrane region" description="Helical" evidence="3">
    <location>
        <begin position="30"/>
        <end position="51"/>
    </location>
</feature>
<protein>
    <recommendedName>
        <fullName evidence="4">Calcineurin-like phosphoesterase domain-containing protein</fullName>
    </recommendedName>
</protein>
<dbReference type="InterPro" id="IPR029052">
    <property type="entry name" value="Metallo-depent_PP-like"/>
</dbReference>
<keyword evidence="3" id="KW-0812">Transmembrane</keyword>
<dbReference type="EMBL" id="QBKT01000001">
    <property type="protein sequence ID" value="PTX63870.1"/>
    <property type="molecule type" value="Genomic_DNA"/>
</dbReference>
<dbReference type="GO" id="GO:0008758">
    <property type="term" value="F:UDP-2,3-diacylglucosamine hydrolase activity"/>
    <property type="evidence" value="ECO:0007669"/>
    <property type="project" value="TreeGrafter"/>
</dbReference>
<dbReference type="Proteomes" id="UP000244090">
    <property type="component" value="Unassembled WGS sequence"/>
</dbReference>
<keyword evidence="2" id="KW-0378">Hydrolase</keyword>
<feature type="transmembrane region" description="Helical" evidence="3">
    <location>
        <begin position="63"/>
        <end position="86"/>
    </location>
</feature>
<gene>
    <name evidence="5" type="ORF">C8N46_101479</name>
</gene>
<evidence type="ECO:0000313" key="6">
    <source>
        <dbReference type="Proteomes" id="UP000244090"/>
    </source>
</evidence>
<organism evidence="5 6">
    <name type="scientific">Kordia periserrulae</name>
    <dbReference type="NCBI Taxonomy" id="701523"/>
    <lineage>
        <taxon>Bacteria</taxon>
        <taxon>Pseudomonadati</taxon>
        <taxon>Bacteroidota</taxon>
        <taxon>Flavobacteriia</taxon>
        <taxon>Flavobacteriales</taxon>
        <taxon>Flavobacteriaceae</taxon>
        <taxon>Kordia</taxon>
    </lineage>
</organism>
<dbReference type="PANTHER" id="PTHR31302">
    <property type="entry name" value="TRANSMEMBRANE PROTEIN WITH METALLOPHOSPHOESTERASE DOMAIN-RELATED"/>
    <property type="match status" value="1"/>
</dbReference>
<evidence type="ECO:0000259" key="4">
    <source>
        <dbReference type="Pfam" id="PF00149"/>
    </source>
</evidence>
<dbReference type="InterPro" id="IPR051158">
    <property type="entry name" value="Metallophosphoesterase_sf"/>
</dbReference>
<sequence>MLRFIIPIVLVFILELYTFFSIRTLTANKFILIGFWVFTVLVYGVFFYQMSIAQREGRFSLSLGYAIAMLLTLTVPKLFILAILFIEDIFRFFTGLFNYFQHSGMSATEALPGRRKFISQLALGIAAIPFAGFLYGVFKGRYDFRVIKHTMFFDDLPAAFDGYTLTQISDIHAGSFDNKEKVAYAVDLINEQQSDVILFTGDIVNAVAEEMHPWIDTFKRLEAKDGKYSVLGNHDYGFYAYETKAEILENHKKIEQVHKDIGFNLLLNDKKTIERNGEKLHILGVENWGASGHFPKKGSLKKATENVVDGEFNVLLSHDPSHFDYKEMQFPKNKEGKEVIRPTDVVDESNIINFEKKIQLTLAGHTHGMQFGIEIPFLNFKWSPVKYRYPRWAGLYEEAGKYLHVNRGFGVLAFPGRVGIWPEITVIELKKREKVA</sequence>
<dbReference type="GO" id="GO:0046872">
    <property type="term" value="F:metal ion binding"/>
    <property type="evidence" value="ECO:0007669"/>
    <property type="project" value="UniProtKB-KW"/>
</dbReference>
<proteinExistence type="predicted"/>
<feature type="transmembrane region" description="Helical" evidence="3">
    <location>
        <begin position="5"/>
        <end position="24"/>
    </location>
</feature>
<dbReference type="SUPFAM" id="SSF56300">
    <property type="entry name" value="Metallo-dependent phosphatases"/>
    <property type="match status" value="1"/>
</dbReference>
<feature type="domain" description="Calcineurin-like phosphoesterase" evidence="4">
    <location>
        <begin position="164"/>
        <end position="368"/>
    </location>
</feature>
<keyword evidence="3" id="KW-1133">Transmembrane helix</keyword>
<keyword evidence="3" id="KW-0472">Membrane</keyword>
<keyword evidence="6" id="KW-1185">Reference proteome</keyword>
<dbReference type="AlphaFoldDB" id="A0A2T6C6C1"/>
<accession>A0A2T6C6C1</accession>
<name>A0A2T6C6C1_9FLAO</name>
<evidence type="ECO:0000256" key="1">
    <source>
        <dbReference type="ARBA" id="ARBA00022723"/>
    </source>
</evidence>
<evidence type="ECO:0000313" key="5">
    <source>
        <dbReference type="EMBL" id="PTX63870.1"/>
    </source>
</evidence>
<evidence type="ECO:0000256" key="2">
    <source>
        <dbReference type="ARBA" id="ARBA00022801"/>
    </source>
</evidence>
<dbReference type="Pfam" id="PF00149">
    <property type="entry name" value="Metallophos"/>
    <property type="match status" value="1"/>
</dbReference>
<dbReference type="GO" id="GO:0016020">
    <property type="term" value="C:membrane"/>
    <property type="evidence" value="ECO:0007669"/>
    <property type="project" value="GOC"/>
</dbReference>
<feature type="transmembrane region" description="Helical" evidence="3">
    <location>
        <begin position="117"/>
        <end position="138"/>
    </location>
</feature>
<dbReference type="PANTHER" id="PTHR31302:SF31">
    <property type="entry name" value="PHOSPHODIESTERASE YAEI"/>
    <property type="match status" value="1"/>
</dbReference>
<dbReference type="RefSeq" id="WP_108113237.1">
    <property type="nucleotide sequence ID" value="NZ_QBKT01000001.1"/>
</dbReference>
<dbReference type="Gene3D" id="3.60.21.10">
    <property type="match status" value="1"/>
</dbReference>
<keyword evidence="1" id="KW-0479">Metal-binding</keyword>
<dbReference type="InterPro" id="IPR004843">
    <property type="entry name" value="Calcineurin-like_PHP"/>
</dbReference>
<dbReference type="OrthoDB" id="9780884at2"/>
<evidence type="ECO:0000256" key="3">
    <source>
        <dbReference type="SAM" id="Phobius"/>
    </source>
</evidence>
<comment type="caution">
    <text evidence="5">The sequence shown here is derived from an EMBL/GenBank/DDBJ whole genome shotgun (WGS) entry which is preliminary data.</text>
</comment>